<reference evidence="3" key="1">
    <citation type="submission" date="2022-07" db="EMBL/GenBank/DDBJ databases">
        <authorList>
            <person name="Wu T."/>
        </authorList>
    </citation>
    <scope>NUCLEOTIDE SEQUENCE</scope>
    <source>
        <strain evidence="3">SD-1</strain>
        <plasmid evidence="3">unnamed4</plasmid>
    </source>
</reference>
<accession>A0AAX3EPZ8</accession>
<evidence type="ECO:0000256" key="1">
    <source>
        <dbReference type="SAM" id="MobiDB-lite"/>
    </source>
</evidence>
<dbReference type="Proteomes" id="UP001163293">
    <property type="component" value="Plasmid unnamed4"/>
</dbReference>
<keyword evidence="2" id="KW-0732">Signal</keyword>
<keyword evidence="4" id="KW-1185">Reference proteome</keyword>
<evidence type="ECO:0000313" key="3">
    <source>
        <dbReference type="EMBL" id="UYW00114.1"/>
    </source>
</evidence>
<dbReference type="AlphaFoldDB" id="A0AAX3EPZ8"/>
<feature type="compositionally biased region" description="Basic and acidic residues" evidence="1">
    <location>
        <begin position="67"/>
        <end position="76"/>
    </location>
</feature>
<proteinExistence type="predicted"/>
<feature type="chain" id="PRO_5043892483" description="Lipoprotein" evidence="2">
    <location>
        <begin position="23"/>
        <end position="217"/>
    </location>
</feature>
<feature type="region of interest" description="Disordered" evidence="1">
    <location>
        <begin position="23"/>
        <end position="76"/>
    </location>
</feature>
<geneLocation type="plasmid" evidence="3 4">
    <name>unnamed4</name>
</geneLocation>
<keyword evidence="3" id="KW-0614">Plasmid</keyword>
<feature type="signal peptide" evidence="2">
    <location>
        <begin position="1"/>
        <end position="22"/>
    </location>
</feature>
<dbReference type="PROSITE" id="PS51257">
    <property type="entry name" value="PROKAR_LIPOPROTEIN"/>
    <property type="match status" value="1"/>
</dbReference>
<sequence length="217" mass="22999">MKRQMWAASVAVAAVFTMTGCAGQGSPDSAAPSATATATGTSTDIEPRPTVPAAAGTSTATAAPVESSDHDHDHAESIDPAADAVAEEAALALVTWDTTRDKTETAAAVRAKPLMTEELAARTVEPQRNSSQALWNQLQPLGARSEPKNNGTVASEHPPEDTSTTVYRNYRMTWSWITADGKTAPVQDNRARNVYLSLVKVGDSWKVADYLTSDMPN</sequence>
<protein>
    <recommendedName>
        <fullName evidence="5">Lipoprotein</fullName>
    </recommendedName>
</protein>
<name>A0AAX3EPZ8_PAEUR</name>
<feature type="compositionally biased region" description="Low complexity" evidence="1">
    <location>
        <begin position="51"/>
        <end position="64"/>
    </location>
</feature>
<feature type="region of interest" description="Disordered" evidence="1">
    <location>
        <begin position="142"/>
        <end position="163"/>
    </location>
</feature>
<evidence type="ECO:0000256" key="2">
    <source>
        <dbReference type="SAM" id="SignalP"/>
    </source>
</evidence>
<evidence type="ECO:0000313" key="4">
    <source>
        <dbReference type="Proteomes" id="UP001163293"/>
    </source>
</evidence>
<dbReference type="RefSeq" id="WP_264398877.1">
    <property type="nucleotide sequence ID" value="NZ_CP101183.1"/>
</dbReference>
<dbReference type="EMBL" id="CP101189">
    <property type="protein sequence ID" value="UYW00114.1"/>
    <property type="molecule type" value="Genomic_DNA"/>
</dbReference>
<evidence type="ECO:0008006" key="5">
    <source>
        <dbReference type="Google" id="ProtNLM"/>
    </source>
</evidence>
<gene>
    <name evidence="3" type="ORF">NL394_23480</name>
</gene>
<organism evidence="3 4">
    <name type="scientific">Paenarthrobacter ureafaciens</name>
    <dbReference type="NCBI Taxonomy" id="37931"/>
    <lineage>
        <taxon>Bacteria</taxon>
        <taxon>Bacillati</taxon>
        <taxon>Actinomycetota</taxon>
        <taxon>Actinomycetes</taxon>
        <taxon>Micrococcales</taxon>
        <taxon>Micrococcaceae</taxon>
        <taxon>Paenarthrobacter</taxon>
    </lineage>
</organism>
<feature type="compositionally biased region" description="Low complexity" evidence="1">
    <location>
        <begin position="25"/>
        <end position="44"/>
    </location>
</feature>